<keyword evidence="1" id="KW-1133">Transmembrane helix</keyword>
<feature type="transmembrane region" description="Helical" evidence="1">
    <location>
        <begin position="125"/>
        <end position="143"/>
    </location>
</feature>
<dbReference type="EMBL" id="SRLO01001790">
    <property type="protein sequence ID" value="TNN35320.1"/>
    <property type="molecule type" value="Genomic_DNA"/>
</dbReference>
<keyword evidence="3" id="KW-1185">Reference proteome</keyword>
<accession>A0A4Z2F362</accession>
<name>A0A4Z2F362_9TELE</name>
<gene>
    <name evidence="2" type="ORF">EYF80_054519</name>
</gene>
<evidence type="ECO:0000256" key="1">
    <source>
        <dbReference type="SAM" id="Phobius"/>
    </source>
</evidence>
<proteinExistence type="predicted"/>
<organism evidence="2 3">
    <name type="scientific">Liparis tanakae</name>
    <name type="common">Tanaka's snailfish</name>
    <dbReference type="NCBI Taxonomy" id="230148"/>
    <lineage>
        <taxon>Eukaryota</taxon>
        <taxon>Metazoa</taxon>
        <taxon>Chordata</taxon>
        <taxon>Craniata</taxon>
        <taxon>Vertebrata</taxon>
        <taxon>Euteleostomi</taxon>
        <taxon>Actinopterygii</taxon>
        <taxon>Neopterygii</taxon>
        <taxon>Teleostei</taxon>
        <taxon>Neoteleostei</taxon>
        <taxon>Acanthomorphata</taxon>
        <taxon>Eupercaria</taxon>
        <taxon>Perciformes</taxon>
        <taxon>Cottioidei</taxon>
        <taxon>Cottales</taxon>
        <taxon>Liparidae</taxon>
        <taxon>Liparis</taxon>
    </lineage>
</organism>
<keyword evidence="1" id="KW-0812">Transmembrane</keyword>
<keyword evidence="1" id="KW-0472">Membrane</keyword>
<dbReference type="Proteomes" id="UP000314294">
    <property type="component" value="Unassembled WGS sequence"/>
</dbReference>
<protein>
    <submittedName>
        <fullName evidence="2">Uncharacterized protein</fullName>
    </submittedName>
</protein>
<dbReference type="AlphaFoldDB" id="A0A4Z2F362"/>
<reference evidence="2 3" key="1">
    <citation type="submission" date="2019-03" db="EMBL/GenBank/DDBJ databases">
        <title>First draft genome of Liparis tanakae, snailfish: a comprehensive survey of snailfish specific genes.</title>
        <authorList>
            <person name="Kim W."/>
            <person name="Song I."/>
            <person name="Jeong J.-H."/>
            <person name="Kim D."/>
            <person name="Kim S."/>
            <person name="Ryu S."/>
            <person name="Song J.Y."/>
            <person name="Lee S.K."/>
        </authorList>
    </citation>
    <scope>NUCLEOTIDE SEQUENCE [LARGE SCALE GENOMIC DNA]</scope>
    <source>
        <tissue evidence="2">Muscle</tissue>
    </source>
</reference>
<evidence type="ECO:0000313" key="2">
    <source>
        <dbReference type="EMBL" id="TNN35320.1"/>
    </source>
</evidence>
<evidence type="ECO:0000313" key="3">
    <source>
        <dbReference type="Proteomes" id="UP000314294"/>
    </source>
</evidence>
<comment type="caution">
    <text evidence="2">The sequence shown here is derived from an EMBL/GenBank/DDBJ whole genome shotgun (WGS) entry which is preliminary data.</text>
</comment>
<sequence length="189" mass="20729">MDRNFENKRKYVLQVPIGYVCLTASDNALDLAPGGDEQQLKRHNLSWNPTPLQLGNPRVSQFSLNVDGPFEEADYGRLVEQRSEDLLEGKGPLHLGEVGPCILADAGAGGVGALRGRGRFFRRRLLLICSAGFCGLGRAAGLLQPPPHLLHPQEETGHVSHGSVQRLLLWITMKYVVEGLGELDELSLR</sequence>